<feature type="transmembrane region" description="Helical" evidence="13">
    <location>
        <begin position="402"/>
        <end position="424"/>
    </location>
</feature>
<dbReference type="PANTHER" id="PTHR45569:SF1">
    <property type="entry name" value="SENSOR PROTEIN KDPD"/>
    <property type="match status" value="1"/>
</dbReference>
<dbReference type="InterPro" id="IPR014729">
    <property type="entry name" value="Rossmann-like_a/b/a_fold"/>
</dbReference>
<dbReference type="SUPFAM" id="SSF55874">
    <property type="entry name" value="ATPase domain of HSP90 chaperone/DNA topoisomerase II/histidine kinase"/>
    <property type="match status" value="1"/>
</dbReference>
<keyword evidence="4" id="KW-0597">Phosphoprotein</keyword>
<evidence type="ECO:0000256" key="7">
    <source>
        <dbReference type="ARBA" id="ARBA00022741"/>
    </source>
</evidence>
<dbReference type="RefSeq" id="WP_037262877.1">
    <property type="nucleotide sequence ID" value="NZ_JALZ01000011.1"/>
</dbReference>
<dbReference type="InterPro" id="IPR052023">
    <property type="entry name" value="Histidine_kinase_KdpD"/>
</dbReference>
<name>X7EGU7_9RHOB</name>
<dbReference type="GO" id="GO:0005737">
    <property type="term" value="C:cytoplasm"/>
    <property type="evidence" value="ECO:0007669"/>
    <property type="project" value="UniProtKB-ARBA"/>
</dbReference>
<dbReference type="InterPro" id="IPR036890">
    <property type="entry name" value="HATPase_C_sf"/>
</dbReference>
<dbReference type="SMART" id="SM00388">
    <property type="entry name" value="HisKA"/>
    <property type="match status" value="1"/>
</dbReference>
<protein>
    <recommendedName>
        <fullName evidence="3">histidine kinase</fullName>
        <ecNumber evidence="3">2.7.13.3</ecNumber>
    </recommendedName>
</protein>
<accession>X7EGU7</accession>
<evidence type="ECO:0000259" key="14">
    <source>
        <dbReference type="PROSITE" id="PS50109"/>
    </source>
</evidence>
<dbReference type="Pfam" id="PF13492">
    <property type="entry name" value="GAF_3"/>
    <property type="match status" value="1"/>
</dbReference>
<dbReference type="Gene3D" id="3.30.450.40">
    <property type="match status" value="1"/>
</dbReference>
<evidence type="ECO:0000256" key="1">
    <source>
        <dbReference type="ARBA" id="ARBA00000085"/>
    </source>
</evidence>
<dbReference type="Pfam" id="PF02702">
    <property type="entry name" value="KdpD"/>
    <property type="match status" value="1"/>
</dbReference>
<reference evidence="15 16" key="1">
    <citation type="submission" date="2014-01" db="EMBL/GenBank/DDBJ databases">
        <title>Roseivivax halodurans JCM 10272 Genome Sequencing.</title>
        <authorList>
            <person name="Lai Q."/>
            <person name="Li G."/>
            <person name="Shao Z."/>
        </authorList>
    </citation>
    <scope>NUCLEOTIDE SEQUENCE [LARGE SCALE GENOMIC DNA]</scope>
    <source>
        <strain evidence="15 16">JCM 10272</strain>
    </source>
</reference>
<dbReference type="FunFam" id="3.30.565.10:FF:000006">
    <property type="entry name" value="Sensor histidine kinase WalK"/>
    <property type="match status" value="1"/>
</dbReference>
<dbReference type="PRINTS" id="PR00344">
    <property type="entry name" value="BCTRLSENSOR"/>
</dbReference>
<sequence>MTETEEARPDPDALLEEASGEGRGKLKIFLGAAPGVGKTYAMLEAARRRAAEGVDVIAGVVETHGRIETETLLAGLEVVPKRAHFYRERILHEMDLETLIERRPDLALIDELAHTNVPGSRHEKRWQDVEDVLAAGIDVYTTLNVQHLETMNDRVARISGVRVRETVPDKVLEQADEIELIDLPPGDLLKRLREGKVYVQDQAARAVQNFFSKGNLTALRELAMRAAADRVDAQLMRHMRSTATSGPWPVQERILVCIDDGPAAREVVRAGKRMADRARVGWIVMHAATDRSDRMSEEERDRLASALRLAERLGAETSTLRAGDNVAATILEHARRVNASRIVLGRGRDRRTLRRLFHEDVAGAVVAQARDFEVTLIADPPRKEESGRRRLPRWRPQATGAAYLRAILIMAAFTIAAMALETVLPVTALSLVFMTGVVVVASVYGLGPSIAASAIGFVAYNFIFTEPRLTFRVMREAELVTLGLFLVASIVTGNLAARLRARAIALRDSVERTTILHEFARSIAVAPTSEAVARAGAQQIAAAIALDVIVLRRIGSRIETIASEPEAAPLDMRERTASSYAFEKGSPAGRGTDTLSASQWLFLPVRAAEETLAVLGLRSREVRPMTAEDRRLLEAFASQLALAFERTDLVDALEAARLSSETERLRSALLSSVSHDLRTPLVSIIGAASSLADEEPGYTPEMRHELAVTIREEGERLDRYIQNLLDMTRLSHGALTPRRIAADLSEIVGNARRRLRGELTRYKIETTIPENMPAIEVDPVLIEQVLVNVLDNAAKHAPDGTAIRLRARVDGPAIALAIADQGPGIPAEARHRVFEMFYRVSTGDAQRAGTGLGLAIARGIVEAHGGRIRAEATNPDGSGTTIVLRLPLANPEV</sequence>
<dbReference type="GO" id="GO:0005886">
    <property type="term" value="C:plasma membrane"/>
    <property type="evidence" value="ECO:0007669"/>
    <property type="project" value="TreeGrafter"/>
</dbReference>
<evidence type="ECO:0000256" key="10">
    <source>
        <dbReference type="ARBA" id="ARBA00022989"/>
    </source>
</evidence>
<dbReference type="InterPro" id="IPR005467">
    <property type="entry name" value="His_kinase_dom"/>
</dbReference>
<dbReference type="FunFam" id="3.40.50.300:FF:000483">
    <property type="entry name" value="Sensor histidine kinase KdpD"/>
    <property type="match status" value="1"/>
</dbReference>
<dbReference type="Proteomes" id="UP000022447">
    <property type="component" value="Unassembled WGS sequence"/>
</dbReference>
<comment type="caution">
    <text evidence="15">The sequence shown here is derived from an EMBL/GenBank/DDBJ whole genome shotgun (WGS) entry which is preliminary data.</text>
</comment>
<dbReference type="InterPro" id="IPR003661">
    <property type="entry name" value="HisK_dim/P_dom"/>
</dbReference>
<dbReference type="Gene3D" id="3.40.50.620">
    <property type="entry name" value="HUPs"/>
    <property type="match status" value="1"/>
</dbReference>
<dbReference type="InterPro" id="IPR027417">
    <property type="entry name" value="P-loop_NTPase"/>
</dbReference>
<dbReference type="Gene3D" id="1.20.120.620">
    <property type="entry name" value="Backbone structure of the membrane domain of e. Coli histidine kinase receptor kdpd"/>
    <property type="match status" value="1"/>
</dbReference>
<feature type="transmembrane region" description="Helical" evidence="13">
    <location>
        <begin position="479"/>
        <end position="497"/>
    </location>
</feature>
<keyword evidence="10 13" id="KW-1133">Transmembrane helix</keyword>
<dbReference type="Gene3D" id="3.30.565.10">
    <property type="entry name" value="Histidine kinase-like ATPase, C-terminal domain"/>
    <property type="match status" value="1"/>
</dbReference>
<dbReference type="InterPro" id="IPR003018">
    <property type="entry name" value="GAF"/>
</dbReference>
<dbReference type="GO" id="GO:0005524">
    <property type="term" value="F:ATP binding"/>
    <property type="evidence" value="ECO:0007669"/>
    <property type="project" value="UniProtKB-KW"/>
</dbReference>
<organism evidence="15 16">
    <name type="scientific">Roseivivax halodurans JCM 10272</name>
    <dbReference type="NCBI Taxonomy" id="1449350"/>
    <lineage>
        <taxon>Bacteria</taxon>
        <taxon>Pseudomonadati</taxon>
        <taxon>Pseudomonadota</taxon>
        <taxon>Alphaproteobacteria</taxon>
        <taxon>Rhodobacterales</taxon>
        <taxon>Roseobacteraceae</taxon>
        <taxon>Roseivivax</taxon>
    </lineage>
</organism>
<evidence type="ECO:0000256" key="12">
    <source>
        <dbReference type="ARBA" id="ARBA00023136"/>
    </source>
</evidence>
<keyword evidence="5" id="KW-0808">Transferase</keyword>
<dbReference type="GO" id="GO:0000155">
    <property type="term" value="F:phosphorelay sensor kinase activity"/>
    <property type="evidence" value="ECO:0007669"/>
    <property type="project" value="InterPro"/>
</dbReference>
<dbReference type="SMART" id="SM00387">
    <property type="entry name" value="HATPase_c"/>
    <property type="match status" value="1"/>
</dbReference>
<keyword evidence="8 15" id="KW-0418">Kinase</keyword>
<evidence type="ECO:0000256" key="3">
    <source>
        <dbReference type="ARBA" id="ARBA00012438"/>
    </source>
</evidence>
<dbReference type="EMBL" id="JALZ01000011">
    <property type="protein sequence ID" value="ETX14406.1"/>
    <property type="molecule type" value="Genomic_DNA"/>
</dbReference>
<evidence type="ECO:0000256" key="4">
    <source>
        <dbReference type="ARBA" id="ARBA00022553"/>
    </source>
</evidence>
<dbReference type="InterPro" id="IPR036097">
    <property type="entry name" value="HisK_dim/P_sf"/>
</dbReference>
<dbReference type="Gene3D" id="3.40.50.300">
    <property type="entry name" value="P-loop containing nucleotide triphosphate hydrolases"/>
    <property type="match status" value="1"/>
</dbReference>
<dbReference type="InterPro" id="IPR004358">
    <property type="entry name" value="Sig_transdc_His_kin-like_C"/>
</dbReference>
<dbReference type="InterPro" id="IPR025201">
    <property type="entry name" value="KdpD_TM"/>
</dbReference>
<dbReference type="Pfam" id="PF00582">
    <property type="entry name" value="Usp"/>
    <property type="match status" value="1"/>
</dbReference>
<dbReference type="Gene3D" id="1.10.287.130">
    <property type="match status" value="1"/>
</dbReference>
<evidence type="ECO:0000313" key="15">
    <source>
        <dbReference type="EMBL" id="ETX14406.1"/>
    </source>
</evidence>
<dbReference type="InterPro" id="IPR003594">
    <property type="entry name" value="HATPase_dom"/>
</dbReference>
<dbReference type="PATRIC" id="fig|1449350.3.peg.2480"/>
<evidence type="ECO:0000313" key="16">
    <source>
        <dbReference type="Proteomes" id="UP000022447"/>
    </source>
</evidence>
<dbReference type="SUPFAM" id="SSF55781">
    <property type="entry name" value="GAF domain-like"/>
    <property type="match status" value="1"/>
</dbReference>
<dbReference type="CDD" id="cd00082">
    <property type="entry name" value="HisKA"/>
    <property type="match status" value="1"/>
</dbReference>
<evidence type="ECO:0000256" key="2">
    <source>
        <dbReference type="ARBA" id="ARBA00004141"/>
    </source>
</evidence>
<evidence type="ECO:0000256" key="5">
    <source>
        <dbReference type="ARBA" id="ARBA00022679"/>
    </source>
</evidence>
<dbReference type="SUPFAM" id="SSF47384">
    <property type="entry name" value="Homodimeric domain of signal transducing histidine kinase"/>
    <property type="match status" value="1"/>
</dbReference>
<dbReference type="Pfam" id="PF00512">
    <property type="entry name" value="HisKA"/>
    <property type="match status" value="1"/>
</dbReference>
<dbReference type="PANTHER" id="PTHR45569">
    <property type="entry name" value="SENSOR PROTEIN KDPD"/>
    <property type="match status" value="1"/>
</dbReference>
<dbReference type="SUPFAM" id="SSF52402">
    <property type="entry name" value="Adenine nucleotide alpha hydrolases-like"/>
    <property type="match status" value="1"/>
</dbReference>
<keyword evidence="9" id="KW-0067">ATP-binding</keyword>
<evidence type="ECO:0000256" key="13">
    <source>
        <dbReference type="SAM" id="Phobius"/>
    </source>
</evidence>
<dbReference type="InterPro" id="IPR029016">
    <property type="entry name" value="GAF-like_dom_sf"/>
</dbReference>
<feature type="transmembrane region" description="Helical" evidence="13">
    <location>
        <begin position="431"/>
        <end position="459"/>
    </location>
</feature>
<dbReference type="Pfam" id="PF13493">
    <property type="entry name" value="DUF4118"/>
    <property type="match status" value="1"/>
</dbReference>
<keyword evidence="6 13" id="KW-0812">Transmembrane</keyword>
<gene>
    <name evidence="15" type="ORF">OCH239_03725</name>
</gene>
<keyword evidence="11" id="KW-0902">Two-component regulatory system</keyword>
<keyword evidence="7" id="KW-0547">Nucleotide-binding</keyword>
<proteinExistence type="predicted"/>
<keyword evidence="12 13" id="KW-0472">Membrane</keyword>
<dbReference type="Pfam" id="PF02518">
    <property type="entry name" value="HATPase_c"/>
    <property type="match status" value="1"/>
</dbReference>
<comment type="catalytic activity">
    <reaction evidence="1">
        <text>ATP + protein L-histidine = ADP + protein N-phospho-L-histidine.</text>
        <dbReference type="EC" id="2.7.13.3"/>
    </reaction>
</comment>
<evidence type="ECO:0000256" key="8">
    <source>
        <dbReference type="ARBA" id="ARBA00022777"/>
    </source>
</evidence>
<dbReference type="InterPro" id="IPR003852">
    <property type="entry name" value="Sig_transdc_His_kinase_KdpD_N"/>
</dbReference>
<dbReference type="EC" id="2.7.13.3" evidence="3"/>
<dbReference type="OrthoDB" id="9806130at2"/>
<comment type="subcellular location">
    <subcellularLocation>
        <location evidence="2">Membrane</location>
        <topology evidence="2">Multi-pass membrane protein</topology>
    </subcellularLocation>
</comment>
<evidence type="ECO:0000256" key="11">
    <source>
        <dbReference type="ARBA" id="ARBA00023012"/>
    </source>
</evidence>
<dbReference type="eggNOG" id="COG2205">
    <property type="taxonomic scope" value="Bacteria"/>
</dbReference>
<dbReference type="InterPro" id="IPR006016">
    <property type="entry name" value="UspA"/>
</dbReference>
<dbReference type="AlphaFoldDB" id="X7EGU7"/>
<keyword evidence="16" id="KW-1185">Reference proteome</keyword>
<dbReference type="STRING" id="1449350.OCH239_03725"/>
<feature type="domain" description="Histidine kinase" evidence="14">
    <location>
        <begin position="672"/>
        <end position="890"/>
    </location>
</feature>
<dbReference type="InterPro" id="IPR038318">
    <property type="entry name" value="KdpD_sf"/>
</dbReference>
<dbReference type="PROSITE" id="PS50109">
    <property type="entry name" value="HIS_KIN"/>
    <property type="match status" value="1"/>
</dbReference>
<evidence type="ECO:0000256" key="6">
    <source>
        <dbReference type="ARBA" id="ARBA00022692"/>
    </source>
</evidence>
<evidence type="ECO:0000256" key="9">
    <source>
        <dbReference type="ARBA" id="ARBA00022840"/>
    </source>
</evidence>
<dbReference type="CDD" id="cd00075">
    <property type="entry name" value="HATPase"/>
    <property type="match status" value="1"/>
</dbReference>